<dbReference type="EMBL" id="MIEK01000034">
    <property type="protein sequence ID" value="OEH81884.1"/>
    <property type="molecule type" value="Genomic_DNA"/>
</dbReference>
<feature type="coiled-coil region" evidence="1">
    <location>
        <begin position="286"/>
        <end position="313"/>
    </location>
</feature>
<dbReference type="Proteomes" id="UP000095256">
    <property type="component" value="Unassembled WGS sequence"/>
</dbReference>
<accession>A0A1E5KVI0</accession>
<proteinExistence type="predicted"/>
<gene>
    <name evidence="2" type="ORF">BCR26_03775</name>
</gene>
<sequence length="484" mass="56469">MAGFKYCEVKFFKEQDTTLHSNDSKGIEEQQFERIKREIKLSFFNYDWSEEQFEEKCVGMLESFQKRHSDFEIVDGCLDFSKDSEVSLSFCIIHSQKMIKSRIKGLKQELLFLVQTLSENEKNSDTSNSTIETTENKVTDSLVSVEKSIEKLSEKSDLQNDKMQAEINNILGILKNNGIQIEKIDGKIQISDKVTENLQDKYRKEQRQFFEEGNQKLLVKFDYLMQTVERLESRVINDKKKIAIIEETHRSLTTTLSNIESKLTEYLEESTAKPKASVTIEKGKEVQQLFEEVAVLKRTIDELKVDLNDGKKRFYKEQSNEQTNLSGVTTDSESLLNHQEIKNNMQQEITISNKENPLIKEHEACRELFSNSSENSPKNKKVKVSKEEFLDIVNRITFCEFNWSNISSQFSKELFNLYDLPAYQDYMENLSTFLEGLNPSDYTIPFVSKNVLFVNRNDWEQLKSYESLNQYLEHILSDHGLLIK</sequence>
<evidence type="ECO:0000256" key="1">
    <source>
        <dbReference type="SAM" id="Coils"/>
    </source>
</evidence>
<dbReference type="RefSeq" id="WP_069699206.1">
    <property type="nucleotide sequence ID" value="NZ_JAGGMA010000007.1"/>
</dbReference>
<protein>
    <submittedName>
        <fullName evidence="2">Uncharacterized protein</fullName>
    </submittedName>
</protein>
<evidence type="ECO:0000313" key="2">
    <source>
        <dbReference type="EMBL" id="OEH81884.1"/>
    </source>
</evidence>
<reference evidence="2 3" key="1">
    <citation type="submission" date="2016-09" db="EMBL/GenBank/DDBJ databases">
        <authorList>
            <person name="Capua I."/>
            <person name="De Benedictis P."/>
            <person name="Joannis T."/>
            <person name="Lombin L.H."/>
            <person name="Cattoli G."/>
        </authorList>
    </citation>
    <scope>NUCLEOTIDE SEQUENCE [LARGE SCALE GENOMIC DNA]</scope>
    <source>
        <strain evidence="2 3">LMG 25899</strain>
    </source>
</reference>
<organism evidence="2 3">
    <name type="scientific">Enterococcus rivorum</name>
    <dbReference type="NCBI Taxonomy" id="762845"/>
    <lineage>
        <taxon>Bacteria</taxon>
        <taxon>Bacillati</taxon>
        <taxon>Bacillota</taxon>
        <taxon>Bacilli</taxon>
        <taxon>Lactobacillales</taxon>
        <taxon>Enterococcaceae</taxon>
        <taxon>Enterococcus</taxon>
    </lineage>
</organism>
<keyword evidence="3" id="KW-1185">Reference proteome</keyword>
<dbReference type="AlphaFoldDB" id="A0A1E5KVI0"/>
<name>A0A1E5KVI0_9ENTE</name>
<keyword evidence="1" id="KW-0175">Coiled coil</keyword>
<comment type="caution">
    <text evidence="2">The sequence shown here is derived from an EMBL/GenBank/DDBJ whole genome shotgun (WGS) entry which is preliminary data.</text>
</comment>
<evidence type="ECO:0000313" key="3">
    <source>
        <dbReference type="Proteomes" id="UP000095256"/>
    </source>
</evidence>